<name>A0ABU8VH99_9BURK</name>
<sequence>MSVFNGLRVLDVASFIAGPAAATILADFGADVIKIEVPEGDGFRKTVLNPNLAYSEHNYLWMQGARSRRAIALDLKKPEGQAALHRLVREADVLITNYPLPVRARLGLAWETIRELNPRLVYASLTGYGETGPEAGKPGFDATTYWARSGLADLTRPDPEGPPANPANGLGDQPTAVTLFAAIVTALYARERTGRGGMVSTSLLANGAWANAMAIQGMLVGGRLVYRQPRTQPRNALTNFYRCRDGRWFILSLVTEERDWEAFLRAIERPALAQDPRFAATQARRENAPTLAALLDEVFQERDSAEWTSRFGDVGLTVGVVARSGDALGDEQMRLCGALVPGEGIPGTGLTVSSPFLVEGADKTYPRHAPGIGEHTDEVLREAGYAEDEIARLRTGGAVK</sequence>
<dbReference type="PANTHER" id="PTHR48228">
    <property type="entry name" value="SUCCINYL-COA--D-CITRAMALATE COA-TRANSFERASE"/>
    <property type="match status" value="1"/>
</dbReference>
<gene>
    <name evidence="1" type="ORF">WKW77_17965</name>
</gene>
<comment type="caution">
    <text evidence="1">The sequence shown here is derived from an EMBL/GenBank/DDBJ whole genome shotgun (WGS) entry which is preliminary data.</text>
</comment>
<dbReference type="RefSeq" id="WP_340358212.1">
    <property type="nucleotide sequence ID" value="NZ_JBBKZU010000007.1"/>
</dbReference>
<evidence type="ECO:0000313" key="1">
    <source>
        <dbReference type="EMBL" id="MEJ8812976.1"/>
    </source>
</evidence>
<accession>A0ABU8VH99</accession>
<dbReference type="InterPro" id="IPR044855">
    <property type="entry name" value="CoA-Trfase_III_dom3_sf"/>
</dbReference>
<dbReference type="Pfam" id="PF02515">
    <property type="entry name" value="CoA_transf_3"/>
    <property type="match status" value="1"/>
</dbReference>
<keyword evidence="2" id="KW-1185">Reference proteome</keyword>
<dbReference type="InterPro" id="IPR050509">
    <property type="entry name" value="CoA-transferase_III"/>
</dbReference>
<dbReference type="EMBL" id="JBBKZU010000007">
    <property type="protein sequence ID" value="MEJ8812976.1"/>
    <property type="molecule type" value="Genomic_DNA"/>
</dbReference>
<organism evidence="1 2">
    <name type="scientific">Variovorax ureilyticus</name>
    <dbReference type="NCBI Taxonomy" id="1836198"/>
    <lineage>
        <taxon>Bacteria</taxon>
        <taxon>Pseudomonadati</taxon>
        <taxon>Pseudomonadota</taxon>
        <taxon>Betaproteobacteria</taxon>
        <taxon>Burkholderiales</taxon>
        <taxon>Comamonadaceae</taxon>
        <taxon>Variovorax</taxon>
    </lineage>
</organism>
<protein>
    <submittedName>
        <fullName evidence="1">CaiB/BaiF CoA-transferase family protein</fullName>
    </submittedName>
</protein>
<reference evidence="1 2" key="1">
    <citation type="submission" date="2024-03" db="EMBL/GenBank/DDBJ databases">
        <title>Novel species of the genus Variovorax.</title>
        <authorList>
            <person name="Liu Q."/>
            <person name="Xin Y.-H."/>
        </authorList>
    </citation>
    <scope>NUCLEOTIDE SEQUENCE [LARGE SCALE GENOMIC DNA]</scope>
    <source>
        <strain evidence="1 2">KACC 18899</strain>
    </source>
</reference>
<evidence type="ECO:0000313" key="2">
    <source>
        <dbReference type="Proteomes" id="UP001365846"/>
    </source>
</evidence>
<dbReference type="Gene3D" id="3.40.50.10540">
    <property type="entry name" value="Crotonobetainyl-coa:carnitine coa-transferase, domain 1"/>
    <property type="match status" value="1"/>
</dbReference>
<dbReference type="SUPFAM" id="SSF89796">
    <property type="entry name" value="CoA-transferase family III (CaiB/BaiF)"/>
    <property type="match status" value="1"/>
</dbReference>
<dbReference type="InterPro" id="IPR003673">
    <property type="entry name" value="CoA-Trfase_fam_III"/>
</dbReference>
<dbReference type="InterPro" id="IPR023606">
    <property type="entry name" value="CoA-Trfase_III_dom_1_sf"/>
</dbReference>
<dbReference type="Proteomes" id="UP001365846">
    <property type="component" value="Unassembled WGS sequence"/>
</dbReference>
<dbReference type="PANTHER" id="PTHR48228:SF2">
    <property type="entry name" value="E-CINNAMOYL-COA:R-PHENYLLACTATE COA TRANSFERASE LARGE SUBUNIT"/>
    <property type="match status" value="1"/>
</dbReference>
<dbReference type="Gene3D" id="3.30.1540.10">
    <property type="entry name" value="formyl-coa transferase, domain 3"/>
    <property type="match status" value="1"/>
</dbReference>
<proteinExistence type="predicted"/>